<dbReference type="InterPro" id="IPR047807">
    <property type="entry name" value="YgdI/YgdR-like_SH3-like"/>
</dbReference>
<dbReference type="InterPro" id="IPR010305">
    <property type="entry name" value="YgdI/YgdR-like"/>
</dbReference>
<keyword evidence="2 6" id="KW-0732">Signal</keyword>
<keyword evidence="3" id="KW-0472">Membrane</keyword>
<reference evidence="9" key="1">
    <citation type="submission" date="2017-09" db="EMBL/GenBank/DDBJ databases">
        <authorList>
            <person name="Regsiter A."/>
            <person name="William W."/>
        </authorList>
    </citation>
    <scope>NUCLEOTIDE SEQUENCE [LARGE SCALE GENOMIC DNA]</scope>
    <source>
        <strain evidence="9">500-1</strain>
    </source>
</reference>
<evidence type="ECO:0000256" key="2">
    <source>
        <dbReference type="ARBA" id="ARBA00022729"/>
    </source>
</evidence>
<feature type="domain" description="Lipoprotein YgdI/YgdR-like SH3-like" evidence="7">
    <location>
        <begin position="23"/>
        <end position="71"/>
    </location>
</feature>
<dbReference type="AlphaFoldDB" id="A0A2C8F3U1"/>
<dbReference type="RefSeq" id="WP_097010464.1">
    <property type="nucleotide sequence ID" value="NZ_LT907975.1"/>
</dbReference>
<evidence type="ECO:0000256" key="4">
    <source>
        <dbReference type="ARBA" id="ARBA00023139"/>
    </source>
</evidence>
<name>A0A2C8F3U1_9BACT</name>
<dbReference type="Gene3D" id="2.30.30.100">
    <property type="match status" value="1"/>
</dbReference>
<dbReference type="SUPFAM" id="SSF50182">
    <property type="entry name" value="Sm-like ribonucleoproteins"/>
    <property type="match status" value="1"/>
</dbReference>
<evidence type="ECO:0000256" key="6">
    <source>
        <dbReference type="SAM" id="SignalP"/>
    </source>
</evidence>
<keyword evidence="1" id="KW-1003">Cell membrane</keyword>
<dbReference type="EMBL" id="LT907975">
    <property type="protein sequence ID" value="SOB57158.1"/>
    <property type="molecule type" value="Genomic_DNA"/>
</dbReference>
<protein>
    <recommendedName>
        <fullName evidence="7">Lipoprotein YgdI/YgdR-like SH3-like domain-containing protein</fullName>
    </recommendedName>
</protein>
<evidence type="ECO:0000256" key="1">
    <source>
        <dbReference type="ARBA" id="ARBA00022475"/>
    </source>
</evidence>
<keyword evidence="9" id="KW-1185">Reference proteome</keyword>
<keyword evidence="5" id="KW-0449">Lipoprotein</keyword>
<dbReference type="Proteomes" id="UP000219215">
    <property type="component" value="Chromosome DPRO"/>
</dbReference>
<organism evidence="8 9">
    <name type="scientific">Pseudodesulfovibrio profundus</name>
    <dbReference type="NCBI Taxonomy" id="57320"/>
    <lineage>
        <taxon>Bacteria</taxon>
        <taxon>Pseudomonadati</taxon>
        <taxon>Thermodesulfobacteriota</taxon>
        <taxon>Desulfovibrionia</taxon>
        <taxon>Desulfovibrionales</taxon>
        <taxon>Desulfovibrionaceae</taxon>
    </lineage>
</organism>
<keyword evidence="4" id="KW-0564">Palmitate</keyword>
<dbReference type="KEGG" id="pprf:DPRO_0279"/>
<evidence type="ECO:0000256" key="5">
    <source>
        <dbReference type="ARBA" id="ARBA00023288"/>
    </source>
</evidence>
<accession>A0A2C8F3U1</accession>
<dbReference type="OrthoDB" id="5459839at2"/>
<evidence type="ECO:0000313" key="8">
    <source>
        <dbReference type="EMBL" id="SOB57158.1"/>
    </source>
</evidence>
<dbReference type="Pfam" id="PF06004">
    <property type="entry name" value="DUF903"/>
    <property type="match status" value="1"/>
</dbReference>
<feature type="signal peptide" evidence="6">
    <location>
        <begin position="1"/>
        <end position="17"/>
    </location>
</feature>
<gene>
    <name evidence="8" type="ORF">DPRO_0279</name>
</gene>
<evidence type="ECO:0000259" key="7">
    <source>
        <dbReference type="Pfam" id="PF06004"/>
    </source>
</evidence>
<evidence type="ECO:0000313" key="9">
    <source>
        <dbReference type="Proteomes" id="UP000219215"/>
    </source>
</evidence>
<dbReference type="InterPro" id="IPR010920">
    <property type="entry name" value="LSM_dom_sf"/>
</dbReference>
<evidence type="ECO:0000256" key="3">
    <source>
        <dbReference type="ARBA" id="ARBA00023136"/>
    </source>
</evidence>
<sequence length="73" mass="8276">MRQLFFLFIFTSTLLLAGCGSKQYEVTTKGGDIYTAKGALNYDVQSETYSFENEQGLGVRLNQEDIEVIQEKK</sequence>
<dbReference type="PROSITE" id="PS51257">
    <property type="entry name" value="PROKAR_LIPOPROTEIN"/>
    <property type="match status" value="1"/>
</dbReference>
<dbReference type="NCBIfam" id="NF033216">
    <property type="entry name" value="lipo_YgdI_YgdR"/>
    <property type="match status" value="1"/>
</dbReference>
<proteinExistence type="predicted"/>
<feature type="chain" id="PRO_5013016555" description="Lipoprotein YgdI/YgdR-like SH3-like domain-containing protein" evidence="6">
    <location>
        <begin position="18"/>
        <end position="73"/>
    </location>
</feature>